<accession>A0A0A9BG85</accession>
<dbReference type="AlphaFoldDB" id="A0A0A9BG85"/>
<name>A0A0A9BG85_ARUDO</name>
<reference evidence="1" key="1">
    <citation type="submission" date="2014-09" db="EMBL/GenBank/DDBJ databases">
        <authorList>
            <person name="Magalhaes I.L.F."/>
            <person name="Oliveira U."/>
            <person name="Santos F.R."/>
            <person name="Vidigal T.H.D.A."/>
            <person name="Brescovit A.D."/>
            <person name="Santos A.J."/>
        </authorList>
    </citation>
    <scope>NUCLEOTIDE SEQUENCE</scope>
    <source>
        <tissue evidence="1">Shoot tissue taken approximately 20 cm above the soil surface</tissue>
    </source>
</reference>
<proteinExistence type="predicted"/>
<organism evidence="1">
    <name type="scientific">Arundo donax</name>
    <name type="common">Giant reed</name>
    <name type="synonym">Donax arundinaceus</name>
    <dbReference type="NCBI Taxonomy" id="35708"/>
    <lineage>
        <taxon>Eukaryota</taxon>
        <taxon>Viridiplantae</taxon>
        <taxon>Streptophyta</taxon>
        <taxon>Embryophyta</taxon>
        <taxon>Tracheophyta</taxon>
        <taxon>Spermatophyta</taxon>
        <taxon>Magnoliopsida</taxon>
        <taxon>Liliopsida</taxon>
        <taxon>Poales</taxon>
        <taxon>Poaceae</taxon>
        <taxon>PACMAD clade</taxon>
        <taxon>Arundinoideae</taxon>
        <taxon>Arundineae</taxon>
        <taxon>Arundo</taxon>
    </lineage>
</organism>
<reference evidence="1" key="2">
    <citation type="journal article" date="2015" name="Data Brief">
        <title>Shoot transcriptome of the giant reed, Arundo donax.</title>
        <authorList>
            <person name="Barrero R.A."/>
            <person name="Guerrero F.D."/>
            <person name="Moolhuijzen P."/>
            <person name="Goolsby J.A."/>
            <person name="Tidwell J."/>
            <person name="Bellgard S.E."/>
            <person name="Bellgard M.I."/>
        </authorList>
    </citation>
    <scope>NUCLEOTIDE SEQUENCE</scope>
    <source>
        <tissue evidence="1">Shoot tissue taken approximately 20 cm above the soil surface</tissue>
    </source>
</reference>
<dbReference type="EMBL" id="GBRH01234911">
    <property type="protein sequence ID" value="JAD62984.1"/>
    <property type="molecule type" value="Transcribed_RNA"/>
</dbReference>
<evidence type="ECO:0000313" key="1">
    <source>
        <dbReference type="EMBL" id="JAD62984.1"/>
    </source>
</evidence>
<protein>
    <submittedName>
        <fullName evidence="1">Uncharacterized protein</fullName>
    </submittedName>
</protein>
<sequence>MRSCSSAVKSPRFTSGRR</sequence>